<comment type="function">
    <text evidence="6">Decapping enzyme for NAD-capped RNAs: specifically hydrolyzes the nicotinamide adenine dinucleotide (NAD) cap from a subset of RNAs by removing the entire NAD moiety from the 5'-end of an NAD-capped RNA.</text>
</comment>
<evidence type="ECO:0000256" key="5">
    <source>
        <dbReference type="ARBA" id="ARBA00048124"/>
    </source>
</evidence>
<keyword evidence="6" id="KW-0547">Nucleotide-binding</keyword>
<evidence type="ECO:0000256" key="6">
    <source>
        <dbReference type="RuleBase" id="RU367113"/>
    </source>
</evidence>
<evidence type="ECO:0000256" key="1">
    <source>
        <dbReference type="ARBA" id="ARBA00001968"/>
    </source>
</evidence>
<keyword evidence="6" id="KW-0479">Metal-binding</keyword>
<accession>A0A6A4HYS8</accession>
<comment type="subcellular location">
    <subcellularLocation>
        <location evidence="6">Nucleus</location>
    </subcellularLocation>
</comment>
<dbReference type="GO" id="GO:0000166">
    <property type="term" value="F:nucleotide binding"/>
    <property type="evidence" value="ECO:0007669"/>
    <property type="project" value="UniProtKB-KW"/>
</dbReference>
<evidence type="ECO:0000313" key="9">
    <source>
        <dbReference type="EMBL" id="KAE9402933.1"/>
    </source>
</evidence>
<keyword evidence="6" id="KW-0694">RNA-binding</keyword>
<keyword evidence="6" id="KW-0540">Nuclease</keyword>
<keyword evidence="6" id="KW-0378">Hydrolase</keyword>
<keyword evidence="6" id="KW-0539">Nucleus</keyword>
<comment type="catalytic activity">
    <reaction evidence="3">
        <text>a 5'-end (N(7)-methyl 5'-triphosphoguanosine)-ribonucleoside-ribonucleotide in mRNA + H2O = a (N(7)-methyl 5'-triphosphoguanosine)-nucleoside + a 5'-end phospho-ribonucleoside in mRNA + H(+)</text>
        <dbReference type="Rhea" id="RHEA:66928"/>
        <dbReference type="Rhea" id="RHEA-COMP:15692"/>
        <dbReference type="Rhea" id="RHEA-COMP:17313"/>
        <dbReference type="ChEBI" id="CHEBI:15377"/>
        <dbReference type="ChEBI" id="CHEBI:15378"/>
        <dbReference type="ChEBI" id="CHEBI:138282"/>
        <dbReference type="ChEBI" id="CHEBI:172876"/>
        <dbReference type="ChEBI" id="CHEBI:172877"/>
    </reaction>
    <physiologicalReaction direction="left-to-right" evidence="3">
        <dbReference type="Rhea" id="RHEA:66929"/>
    </physiologicalReaction>
</comment>
<evidence type="ECO:0000256" key="2">
    <source>
        <dbReference type="ARBA" id="ARBA00006562"/>
    </source>
</evidence>
<comment type="catalytic activity">
    <reaction evidence="4">
        <text>a 5'-end triphospho-ribonucleoside in mRNA + H2O = a 5'-end phospho-ribonucleoside in mRNA + diphosphate + H(+)</text>
        <dbReference type="Rhea" id="RHEA:78683"/>
        <dbReference type="Rhea" id="RHEA-COMP:15692"/>
        <dbReference type="Rhea" id="RHEA-COMP:17164"/>
        <dbReference type="ChEBI" id="CHEBI:15377"/>
        <dbReference type="ChEBI" id="CHEBI:15378"/>
        <dbReference type="ChEBI" id="CHEBI:33019"/>
        <dbReference type="ChEBI" id="CHEBI:138282"/>
        <dbReference type="ChEBI" id="CHEBI:167618"/>
    </reaction>
    <physiologicalReaction direction="left-to-right" evidence="4">
        <dbReference type="Rhea" id="RHEA:78684"/>
    </physiologicalReaction>
</comment>
<comment type="catalytic activity">
    <reaction evidence="5">
        <text>a 5'-end NAD(+)-phospho-ribonucleoside in mRNA + H2O = a 5'-end phospho-ribonucleoside in mRNA + NAD(+) + H(+)</text>
        <dbReference type="Rhea" id="RHEA:60880"/>
        <dbReference type="Rhea" id="RHEA-COMP:15692"/>
        <dbReference type="Rhea" id="RHEA-COMP:15698"/>
        <dbReference type="ChEBI" id="CHEBI:15377"/>
        <dbReference type="ChEBI" id="CHEBI:15378"/>
        <dbReference type="ChEBI" id="CHEBI:57540"/>
        <dbReference type="ChEBI" id="CHEBI:138282"/>
        <dbReference type="ChEBI" id="CHEBI:144029"/>
    </reaction>
    <physiologicalReaction direction="left-to-right" evidence="5">
        <dbReference type="Rhea" id="RHEA:60881"/>
    </physiologicalReaction>
</comment>
<feature type="compositionally biased region" description="Polar residues" evidence="7">
    <location>
        <begin position="70"/>
        <end position="82"/>
    </location>
</feature>
<evidence type="ECO:0000259" key="8">
    <source>
        <dbReference type="Pfam" id="PF08652"/>
    </source>
</evidence>
<feature type="region of interest" description="Disordered" evidence="7">
    <location>
        <begin position="1"/>
        <end position="82"/>
    </location>
</feature>
<feature type="compositionally biased region" description="Low complexity" evidence="7">
    <location>
        <begin position="51"/>
        <end position="68"/>
    </location>
</feature>
<dbReference type="EMBL" id="ML769430">
    <property type="protein sequence ID" value="KAE9402933.1"/>
    <property type="molecule type" value="Genomic_DNA"/>
</dbReference>
<organism evidence="9 10">
    <name type="scientific">Gymnopus androsaceus JB14</name>
    <dbReference type="NCBI Taxonomy" id="1447944"/>
    <lineage>
        <taxon>Eukaryota</taxon>
        <taxon>Fungi</taxon>
        <taxon>Dikarya</taxon>
        <taxon>Basidiomycota</taxon>
        <taxon>Agaricomycotina</taxon>
        <taxon>Agaricomycetes</taxon>
        <taxon>Agaricomycetidae</taxon>
        <taxon>Agaricales</taxon>
        <taxon>Marasmiineae</taxon>
        <taxon>Omphalotaceae</taxon>
        <taxon>Gymnopus</taxon>
    </lineage>
</organism>
<reference evidence="9" key="1">
    <citation type="journal article" date="2019" name="Environ. Microbiol.">
        <title>Fungal ecological strategies reflected in gene transcription - a case study of two litter decomposers.</title>
        <authorList>
            <person name="Barbi F."/>
            <person name="Kohler A."/>
            <person name="Barry K."/>
            <person name="Baskaran P."/>
            <person name="Daum C."/>
            <person name="Fauchery L."/>
            <person name="Ihrmark K."/>
            <person name="Kuo A."/>
            <person name="LaButti K."/>
            <person name="Lipzen A."/>
            <person name="Morin E."/>
            <person name="Grigoriev I.V."/>
            <person name="Henrissat B."/>
            <person name="Lindahl B."/>
            <person name="Martin F."/>
        </authorList>
    </citation>
    <scope>NUCLEOTIDE SEQUENCE</scope>
    <source>
        <strain evidence="9">JB14</strain>
    </source>
</reference>
<feature type="domain" description="RAI1-like" evidence="8">
    <location>
        <begin position="78"/>
        <end position="474"/>
    </location>
</feature>
<gene>
    <name evidence="9" type="ORF">BT96DRAFT_956111</name>
</gene>
<dbReference type="GO" id="GO:0034353">
    <property type="term" value="F:mRNA 5'-diphosphatase activity"/>
    <property type="evidence" value="ECO:0007669"/>
    <property type="project" value="TreeGrafter"/>
</dbReference>
<dbReference type="Proteomes" id="UP000799118">
    <property type="component" value="Unassembled WGS sequence"/>
</dbReference>
<dbReference type="GO" id="GO:0005634">
    <property type="term" value="C:nucleus"/>
    <property type="evidence" value="ECO:0007669"/>
    <property type="project" value="UniProtKB-SubCell"/>
</dbReference>
<protein>
    <recommendedName>
        <fullName evidence="6">Decapping nuclease</fullName>
        <ecNumber evidence="6">3.6.1.-</ecNumber>
    </recommendedName>
</protein>
<keyword evidence="10" id="KW-1185">Reference proteome</keyword>
<evidence type="ECO:0000256" key="3">
    <source>
        <dbReference type="ARBA" id="ARBA00044676"/>
    </source>
</evidence>
<dbReference type="PANTHER" id="PTHR12395:SF9">
    <property type="entry name" value="DECAPPING AND EXORIBONUCLEASE PROTEIN"/>
    <property type="match status" value="1"/>
</dbReference>
<dbReference type="Pfam" id="PF08652">
    <property type="entry name" value="RAI1"/>
    <property type="match status" value="1"/>
</dbReference>
<comment type="cofactor">
    <cofactor evidence="1 6">
        <name>a divalent metal cation</name>
        <dbReference type="ChEBI" id="CHEBI:60240"/>
    </cofactor>
</comment>
<dbReference type="GO" id="GO:0046872">
    <property type="term" value="F:metal ion binding"/>
    <property type="evidence" value="ECO:0007669"/>
    <property type="project" value="UniProtKB-KW"/>
</dbReference>
<dbReference type="GO" id="GO:0000956">
    <property type="term" value="P:nuclear-transcribed mRNA catabolic process"/>
    <property type="evidence" value="ECO:0007669"/>
    <property type="project" value="TreeGrafter"/>
</dbReference>
<dbReference type="OrthoDB" id="5853397at2759"/>
<dbReference type="InterPro" id="IPR013961">
    <property type="entry name" value="RAI1"/>
</dbReference>
<evidence type="ECO:0000313" key="10">
    <source>
        <dbReference type="Proteomes" id="UP000799118"/>
    </source>
</evidence>
<sequence>MSKRSISQVLDDAELAKGLPSESKRRLDLSQNSDSTTKPPRTNQNSPESINQSNPLLQLQNLHPYPNLSTPPKSIPFQQPTPLTSFSYDSDHVLHFNDSALRYYRSPPPNAQLGYGYERWIRRPEDRSRIDSLLRGVDRVTALSTGSTNTDANSMKKMNLADVGVVAWRGVVTRILTAPYEDREGWEMNVMLVNGTMYLEEHRTEAQIIEKNDIKPHHRKMMYYGYAFESYCTTDTPSTHSHHLPSNAPSPHPPGWGGDVDTNIQWCSIVRTKLGDIKFIIGGEVDCVQGQYKEGTTDTFVELKTSMSIRGAADEAKFEKKLLKFYFQSFLLGVPKIVVGFRSPSGQLTTTQSFNTIQIPRMVREKAQAGRRGNANATSNTESLAWNPSICLEWGYGFLTFLKQQFCRETQDDPSLREEPDSDSAGGGEDLNATVWRVNFVPREGARVTKLDKSAVEEVVNGEDRVGFLPRWYWDKVNGTSALV</sequence>
<dbReference type="EC" id="3.6.1.-" evidence="6"/>
<proteinExistence type="inferred from homology"/>
<dbReference type="PANTHER" id="PTHR12395">
    <property type="entry name" value="DOM-3 RELATED"/>
    <property type="match status" value="1"/>
</dbReference>
<feature type="compositionally biased region" description="Polar residues" evidence="7">
    <location>
        <begin position="29"/>
        <end position="50"/>
    </location>
</feature>
<dbReference type="AlphaFoldDB" id="A0A6A4HYS8"/>
<dbReference type="InterPro" id="IPR039039">
    <property type="entry name" value="RAI1-like_fam"/>
</dbReference>
<dbReference type="GO" id="GO:0003723">
    <property type="term" value="F:RNA binding"/>
    <property type="evidence" value="ECO:0007669"/>
    <property type="project" value="UniProtKB-KW"/>
</dbReference>
<name>A0A6A4HYS8_9AGAR</name>
<dbReference type="GO" id="GO:0004518">
    <property type="term" value="F:nuclease activity"/>
    <property type="evidence" value="ECO:0007669"/>
    <property type="project" value="UniProtKB-KW"/>
</dbReference>
<dbReference type="GO" id="GO:0110155">
    <property type="term" value="P:NAD-cap decapping"/>
    <property type="evidence" value="ECO:0007669"/>
    <property type="project" value="TreeGrafter"/>
</dbReference>
<evidence type="ECO:0000256" key="4">
    <source>
        <dbReference type="ARBA" id="ARBA00044692"/>
    </source>
</evidence>
<comment type="similarity">
    <text evidence="2 6">Belongs to the DXO/Dom3Z family.</text>
</comment>
<evidence type="ECO:0000256" key="7">
    <source>
        <dbReference type="SAM" id="MobiDB-lite"/>
    </source>
</evidence>
<dbReference type="GO" id="GO:0005829">
    <property type="term" value="C:cytosol"/>
    <property type="evidence" value="ECO:0007669"/>
    <property type="project" value="TreeGrafter"/>
</dbReference>